<dbReference type="EMBL" id="AP022871">
    <property type="protein sequence ID" value="BCB88552.1"/>
    <property type="molecule type" value="Genomic_DNA"/>
</dbReference>
<dbReference type="PROSITE" id="PS51118">
    <property type="entry name" value="HTH_HXLR"/>
    <property type="match status" value="1"/>
</dbReference>
<dbReference type="Pfam" id="PF01638">
    <property type="entry name" value="HxlR"/>
    <property type="match status" value="1"/>
</dbReference>
<name>A0A6F8YR29_9ACTN</name>
<dbReference type="InterPro" id="IPR036527">
    <property type="entry name" value="SCP2_sterol-bd_dom_sf"/>
</dbReference>
<dbReference type="GO" id="GO:0003677">
    <property type="term" value="F:DNA binding"/>
    <property type="evidence" value="ECO:0007669"/>
    <property type="project" value="UniProtKB-KW"/>
</dbReference>
<dbReference type="InterPro" id="IPR036388">
    <property type="entry name" value="WH-like_DNA-bd_sf"/>
</dbReference>
<accession>A0A6F8YR29</accession>
<evidence type="ECO:0000256" key="1">
    <source>
        <dbReference type="ARBA" id="ARBA00023015"/>
    </source>
</evidence>
<proteinExistence type="predicted"/>
<keyword evidence="2" id="KW-0238">DNA-binding</keyword>
<keyword evidence="6" id="KW-1185">Reference proteome</keyword>
<dbReference type="PANTHER" id="PTHR33204">
    <property type="entry name" value="TRANSCRIPTIONAL REGULATOR, MARR FAMILY"/>
    <property type="match status" value="1"/>
</dbReference>
<organism evidence="5 6">
    <name type="scientific">Phytohabitans suffuscus</name>
    <dbReference type="NCBI Taxonomy" id="624315"/>
    <lineage>
        <taxon>Bacteria</taxon>
        <taxon>Bacillati</taxon>
        <taxon>Actinomycetota</taxon>
        <taxon>Actinomycetes</taxon>
        <taxon>Micromonosporales</taxon>
        <taxon>Micromonosporaceae</taxon>
    </lineage>
</organism>
<evidence type="ECO:0000259" key="4">
    <source>
        <dbReference type="PROSITE" id="PS51118"/>
    </source>
</evidence>
<dbReference type="RefSeq" id="WP_232075122.1">
    <property type="nucleotide sequence ID" value="NZ_AP022871.1"/>
</dbReference>
<dbReference type="Proteomes" id="UP000503011">
    <property type="component" value="Chromosome"/>
</dbReference>
<gene>
    <name evidence="5" type="ORF">Psuf_058650</name>
</gene>
<dbReference type="InterPro" id="IPR036390">
    <property type="entry name" value="WH_DNA-bd_sf"/>
</dbReference>
<evidence type="ECO:0000313" key="5">
    <source>
        <dbReference type="EMBL" id="BCB88552.1"/>
    </source>
</evidence>
<dbReference type="AlphaFoldDB" id="A0A6F8YR29"/>
<protein>
    <submittedName>
        <fullName evidence="5">Transcriptional regulator</fullName>
    </submittedName>
</protein>
<dbReference type="SUPFAM" id="SSF46785">
    <property type="entry name" value="Winged helix' DNA-binding domain"/>
    <property type="match status" value="1"/>
</dbReference>
<dbReference type="Gene3D" id="3.30.1050.10">
    <property type="entry name" value="SCP2 sterol-binding domain"/>
    <property type="match status" value="1"/>
</dbReference>
<keyword evidence="3" id="KW-0804">Transcription</keyword>
<sequence>MSKASTGTRRTYNQYCGLASALDVLGERWTLLIVRELLMGPRRYIDLLNDLPGLGTNLLAERLKSLVDRGVARQVHLPSGGARLAYELTEVGQQLRPTVLGLARWGMEFVGAYSPNEVVRPHWGFLAVEAMLDQERLPAFDEAYQFDVDGEVFHIDVRGGRARAVKGPAESPAMIATVDAATFIEIGAGQQTPLAAMVTGRLKLEGDIEAVLRCCDVLGLEAGAMRGLPVAAARD</sequence>
<evidence type="ECO:0000256" key="3">
    <source>
        <dbReference type="ARBA" id="ARBA00023163"/>
    </source>
</evidence>
<evidence type="ECO:0000313" key="6">
    <source>
        <dbReference type="Proteomes" id="UP000503011"/>
    </source>
</evidence>
<dbReference type="InterPro" id="IPR003033">
    <property type="entry name" value="SCP2_sterol-bd_dom"/>
</dbReference>
<dbReference type="InterPro" id="IPR002577">
    <property type="entry name" value="HTH_HxlR"/>
</dbReference>
<reference evidence="5 6" key="2">
    <citation type="submission" date="2020-03" db="EMBL/GenBank/DDBJ databases">
        <authorList>
            <person name="Ichikawa N."/>
            <person name="Kimura A."/>
            <person name="Kitahashi Y."/>
            <person name="Uohara A."/>
        </authorList>
    </citation>
    <scope>NUCLEOTIDE SEQUENCE [LARGE SCALE GENOMIC DNA]</scope>
    <source>
        <strain evidence="5 6">NBRC 105367</strain>
    </source>
</reference>
<dbReference type="SUPFAM" id="SSF55718">
    <property type="entry name" value="SCP-like"/>
    <property type="match status" value="1"/>
</dbReference>
<feature type="domain" description="HTH hxlR-type" evidence="4">
    <location>
        <begin position="16"/>
        <end position="114"/>
    </location>
</feature>
<dbReference type="PANTHER" id="PTHR33204:SF18">
    <property type="entry name" value="TRANSCRIPTIONAL REGULATORY PROTEIN"/>
    <property type="match status" value="1"/>
</dbReference>
<evidence type="ECO:0000256" key="2">
    <source>
        <dbReference type="ARBA" id="ARBA00023125"/>
    </source>
</evidence>
<keyword evidence="1" id="KW-0805">Transcription regulation</keyword>
<dbReference type="Gene3D" id="1.10.10.10">
    <property type="entry name" value="Winged helix-like DNA-binding domain superfamily/Winged helix DNA-binding domain"/>
    <property type="match status" value="1"/>
</dbReference>
<dbReference type="KEGG" id="psuu:Psuf_058650"/>
<reference evidence="5 6" key="1">
    <citation type="submission" date="2020-03" db="EMBL/GenBank/DDBJ databases">
        <title>Whole genome shotgun sequence of Phytohabitans suffuscus NBRC 105367.</title>
        <authorList>
            <person name="Komaki H."/>
            <person name="Tamura T."/>
        </authorList>
    </citation>
    <scope>NUCLEOTIDE SEQUENCE [LARGE SCALE GENOMIC DNA]</scope>
    <source>
        <strain evidence="5 6">NBRC 105367</strain>
    </source>
</reference>
<dbReference type="Pfam" id="PF02036">
    <property type="entry name" value="SCP2"/>
    <property type="match status" value="1"/>
</dbReference>